<keyword evidence="3 7" id="KW-0812">Transmembrane</keyword>
<dbReference type="EMBL" id="WTYB01000001">
    <property type="protein sequence ID" value="MXP37630.1"/>
    <property type="molecule type" value="Genomic_DNA"/>
</dbReference>
<reference evidence="8 11" key="2">
    <citation type="submission" date="2020-08" db="EMBL/GenBank/DDBJ databases">
        <title>Genomic Encyclopedia of Type Strains, Phase IV (KMG-IV): sequencing the most valuable type-strain genomes for metagenomic binning, comparative biology and taxonomic classification.</title>
        <authorList>
            <person name="Goeker M."/>
        </authorList>
    </citation>
    <scope>NUCLEOTIDE SEQUENCE [LARGE SCALE GENOMIC DNA]</scope>
    <source>
        <strain evidence="8 11">DSM 8510</strain>
    </source>
</reference>
<dbReference type="RefSeq" id="WP_160759752.1">
    <property type="nucleotide sequence ID" value="NZ_BAAADZ010000002.1"/>
</dbReference>
<comment type="caution">
    <text evidence="9">The sequence shown here is derived from an EMBL/GenBank/DDBJ whole genome shotgun (WGS) entry which is preliminary data.</text>
</comment>
<feature type="transmembrane region" description="Helical" evidence="7">
    <location>
        <begin position="221"/>
        <end position="242"/>
    </location>
</feature>
<evidence type="ECO:0000256" key="7">
    <source>
        <dbReference type="SAM" id="Phobius"/>
    </source>
</evidence>
<comment type="subcellular location">
    <subcellularLocation>
        <location evidence="1">Cell membrane</location>
        <topology evidence="1">Multi-pass membrane protein</topology>
    </subcellularLocation>
</comment>
<evidence type="ECO:0000256" key="5">
    <source>
        <dbReference type="ARBA" id="ARBA00023136"/>
    </source>
</evidence>
<name>A0A6I4UFD7_9SPHN</name>
<evidence type="ECO:0000256" key="1">
    <source>
        <dbReference type="ARBA" id="ARBA00004651"/>
    </source>
</evidence>
<reference evidence="9 10" key="1">
    <citation type="submission" date="2019-12" db="EMBL/GenBank/DDBJ databases">
        <title>Genomic-based taxomic classification of the family Erythrobacteraceae.</title>
        <authorList>
            <person name="Xu L."/>
        </authorList>
    </citation>
    <scope>NUCLEOTIDE SEQUENCE [LARGE SCALE GENOMIC DNA]</scope>
    <source>
        <strain evidence="9 10">JCM 10282</strain>
    </source>
</reference>
<evidence type="ECO:0000256" key="2">
    <source>
        <dbReference type="ARBA" id="ARBA00022475"/>
    </source>
</evidence>
<dbReference type="EMBL" id="JACICE010000001">
    <property type="protein sequence ID" value="MBB3774726.1"/>
    <property type="molecule type" value="Genomic_DNA"/>
</dbReference>
<feature type="transmembrane region" description="Helical" evidence="7">
    <location>
        <begin position="175"/>
        <end position="201"/>
    </location>
</feature>
<sequence>MSADHRAEPKDQEVRSLSPEARKQRARHGEHEARSGVMAQLRRILGPGSRVFEVAGRVLAGTYNEGFIHAGNLAYLSMVAIFPFFVLGAALFELIGGRESAQGMIAAIGLALPPTVAEVIAPVAETVMGARSGWLLGLGALVALWTVSSLIETIRDILRRAYGTKARLAFWRYRLLSAGLILGAVVLLMISLFSQVVIGAAQQVIEARLPQLGELIAWLRVSRIVPALGLGGSLWVLFVTLTPRSYRGKAFPKWPGALFTTAWWVSVTAALPVVLRDVFSYDVTYGSLAGTMVTLFFFWLVGLGLVIGAQLNAALAEPEKLAARPAEETTG</sequence>
<feature type="region of interest" description="Disordered" evidence="6">
    <location>
        <begin position="1"/>
        <end position="35"/>
    </location>
</feature>
<dbReference type="Proteomes" id="UP000548685">
    <property type="component" value="Unassembled WGS sequence"/>
</dbReference>
<keyword evidence="5 7" id="KW-0472">Membrane</keyword>
<gene>
    <name evidence="8" type="ORF">FHS52_000669</name>
    <name evidence="9" type="ORF">GRI59_03245</name>
</gene>
<dbReference type="InterPro" id="IPR017039">
    <property type="entry name" value="Virul_fac_BrkB"/>
</dbReference>
<evidence type="ECO:0000256" key="3">
    <source>
        <dbReference type="ARBA" id="ARBA00022692"/>
    </source>
</evidence>
<feature type="compositionally biased region" description="Basic and acidic residues" evidence="6">
    <location>
        <begin position="1"/>
        <end position="34"/>
    </location>
</feature>
<evidence type="ECO:0000313" key="9">
    <source>
        <dbReference type="EMBL" id="MXP37630.1"/>
    </source>
</evidence>
<feature type="transmembrane region" description="Helical" evidence="7">
    <location>
        <begin position="295"/>
        <end position="315"/>
    </location>
</feature>
<feature type="transmembrane region" description="Helical" evidence="7">
    <location>
        <begin position="73"/>
        <end position="92"/>
    </location>
</feature>
<dbReference type="AlphaFoldDB" id="A0A6I4UFD7"/>
<dbReference type="PANTHER" id="PTHR30213:SF0">
    <property type="entry name" value="UPF0761 MEMBRANE PROTEIN YIHY"/>
    <property type="match status" value="1"/>
</dbReference>
<evidence type="ECO:0000256" key="4">
    <source>
        <dbReference type="ARBA" id="ARBA00022989"/>
    </source>
</evidence>
<keyword evidence="2" id="KW-1003">Cell membrane</keyword>
<organism evidence="9 10">
    <name type="scientific">Erythrobacter ramosus</name>
    <dbReference type="NCBI Taxonomy" id="35811"/>
    <lineage>
        <taxon>Bacteria</taxon>
        <taxon>Pseudomonadati</taxon>
        <taxon>Pseudomonadota</taxon>
        <taxon>Alphaproteobacteria</taxon>
        <taxon>Sphingomonadales</taxon>
        <taxon>Erythrobacteraceae</taxon>
        <taxon>Erythrobacter/Porphyrobacter group</taxon>
        <taxon>Erythrobacter</taxon>
    </lineage>
</organism>
<evidence type="ECO:0000256" key="6">
    <source>
        <dbReference type="SAM" id="MobiDB-lite"/>
    </source>
</evidence>
<evidence type="ECO:0000313" key="10">
    <source>
        <dbReference type="Proteomes" id="UP000430021"/>
    </source>
</evidence>
<dbReference type="GO" id="GO:0005886">
    <property type="term" value="C:plasma membrane"/>
    <property type="evidence" value="ECO:0007669"/>
    <property type="project" value="UniProtKB-SubCell"/>
</dbReference>
<feature type="transmembrane region" description="Helical" evidence="7">
    <location>
        <begin position="254"/>
        <end position="275"/>
    </location>
</feature>
<feature type="transmembrane region" description="Helical" evidence="7">
    <location>
        <begin position="133"/>
        <end position="154"/>
    </location>
</feature>
<keyword evidence="4 7" id="KW-1133">Transmembrane helix</keyword>
<protein>
    <submittedName>
        <fullName evidence="8">Membrane protein</fullName>
    </submittedName>
    <submittedName>
        <fullName evidence="9">Ribonuclease BN</fullName>
    </submittedName>
</protein>
<proteinExistence type="predicted"/>
<accession>A0A6I4UFD7</accession>
<dbReference type="PANTHER" id="PTHR30213">
    <property type="entry name" value="INNER MEMBRANE PROTEIN YHJD"/>
    <property type="match status" value="1"/>
</dbReference>
<evidence type="ECO:0000313" key="11">
    <source>
        <dbReference type="Proteomes" id="UP000548685"/>
    </source>
</evidence>
<dbReference type="Proteomes" id="UP000430021">
    <property type="component" value="Unassembled WGS sequence"/>
</dbReference>
<dbReference type="Pfam" id="PF03631">
    <property type="entry name" value="Virul_fac_BrkB"/>
    <property type="match status" value="1"/>
</dbReference>
<keyword evidence="11" id="KW-1185">Reference proteome</keyword>
<evidence type="ECO:0000313" key="8">
    <source>
        <dbReference type="EMBL" id="MBB3774726.1"/>
    </source>
</evidence>
<dbReference type="OrthoDB" id="9781030at2"/>